<protein>
    <submittedName>
        <fullName evidence="2">Uncharacterized protein</fullName>
    </submittedName>
</protein>
<organism evidence="2 3">
    <name type="scientific">Bailinhaonella thermotolerans</name>
    <dbReference type="NCBI Taxonomy" id="1070861"/>
    <lineage>
        <taxon>Bacteria</taxon>
        <taxon>Bacillati</taxon>
        <taxon>Actinomycetota</taxon>
        <taxon>Actinomycetes</taxon>
        <taxon>Streptosporangiales</taxon>
        <taxon>Streptosporangiaceae</taxon>
        <taxon>Bailinhaonella</taxon>
    </lineage>
</organism>
<gene>
    <name evidence="2" type="ORF">D5H75_07865</name>
</gene>
<proteinExistence type="predicted"/>
<dbReference type="OrthoDB" id="3533798at2"/>
<dbReference type="EMBL" id="QZEY01000002">
    <property type="protein sequence ID" value="RJL34350.1"/>
    <property type="molecule type" value="Genomic_DNA"/>
</dbReference>
<evidence type="ECO:0000256" key="1">
    <source>
        <dbReference type="SAM" id="MobiDB-lite"/>
    </source>
</evidence>
<accession>A0A3A4AVV5</accession>
<dbReference type="Proteomes" id="UP000265768">
    <property type="component" value="Unassembled WGS sequence"/>
</dbReference>
<name>A0A3A4AVV5_9ACTN</name>
<keyword evidence="3" id="KW-1185">Reference proteome</keyword>
<feature type="region of interest" description="Disordered" evidence="1">
    <location>
        <begin position="127"/>
        <end position="178"/>
    </location>
</feature>
<dbReference type="AlphaFoldDB" id="A0A3A4AVV5"/>
<comment type="caution">
    <text evidence="2">The sequence shown here is derived from an EMBL/GenBank/DDBJ whole genome shotgun (WGS) entry which is preliminary data.</text>
</comment>
<reference evidence="2 3" key="1">
    <citation type="submission" date="2018-09" db="EMBL/GenBank/DDBJ databases">
        <title>YIM 75507 draft genome.</title>
        <authorList>
            <person name="Tang S."/>
            <person name="Feng Y."/>
        </authorList>
    </citation>
    <scope>NUCLEOTIDE SEQUENCE [LARGE SCALE GENOMIC DNA]</scope>
    <source>
        <strain evidence="2 3">YIM 75507</strain>
    </source>
</reference>
<evidence type="ECO:0000313" key="2">
    <source>
        <dbReference type="EMBL" id="RJL34350.1"/>
    </source>
</evidence>
<feature type="compositionally biased region" description="Low complexity" evidence="1">
    <location>
        <begin position="127"/>
        <end position="137"/>
    </location>
</feature>
<dbReference type="RefSeq" id="WP_119925651.1">
    <property type="nucleotide sequence ID" value="NZ_QZEY01000002.1"/>
</dbReference>
<feature type="compositionally biased region" description="Low complexity" evidence="1">
    <location>
        <begin position="166"/>
        <end position="178"/>
    </location>
</feature>
<sequence length="195" mass="20513">MAWNDVHRRHRLVRRVLDGVAAAGRPEVPRDLAAEVEAEFGGLGGLLREVQARWYRAFDARLDAVLEERPADLAPALARLRGELAAAMPAARLLLDAHHDHPDLAALHARHRRTLAAAGAAGAAGAADPADAATLPPADAPAPQAPGNARNAESARNLHPVPPRRAVPAASPAASPPARAVRLCGRLPFPRRSCA</sequence>
<evidence type="ECO:0000313" key="3">
    <source>
        <dbReference type="Proteomes" id="UP000265768"/>
    </source>
</evidence>